<dbReference type="PROSITE" id="PS50025">
    <property type="entry name" value="LAM_G_DOMAIN"/>
    <property type="match status" value="1"/>
</dbReference>
<dbReference type="CDD" id="cd00110">
    <property type="entry name" value="LamG"/>
    <property type="match status" value="1"/>
</dbReference>
<accession>A0A814PX35</accession>
<organism evidence="4 7">
    <name type="scientific">Rotaria sordida</name>
    <dbReference type="NCBI Taxonomy" id="392033"/>
    <lineage>
        <taxon>Eukaryota</taxon>
        <taxon>Metazoa</taxon>
        <taxon>Spiralia</taxon>
        <taxon>Gnathifera</taxon>
        <taxon>Rotifera</taxon>
        <taxon>Eurotatoria</taxon>
        <taxon>Bdelloidea</taxon>
        <taxon>Philodinida</taxon>
        <taxon>Philodinidae</taxon>
        <taxon>Rotaria</taxon>
    </lineage>
</organism>
<dbReference type="EMBL" id="CAJNOT010000929">
    <property type="protein sequence ID" value="CAF1111512.1"/>
    <property type="molecule type" value="Genomic_DNA"/>
</dbReference>
<dbReference type="InterPro" id="IPR013320">
    <property type="entry name" value="ConA-like_dom_sf"/>
</dbReference>
<proteinExistence type="predicted"/>
<evidence type="ECO:0000313" key="7">
    <source>
        <dbReference type="Proteomes" id="UP000663864"/>
    </source>
</evidence>
<evidence type="ECO:0000313" key="6">
    <source>
        <dbReference type="EMBL" id="CAF3893699.1"/>
    </source>
</evidence>
<evidence type="ECO:0000313" key="3">
    <source>
        <dbReference type="EMBL" id="CAF0961800.1"/>
    </source>
</evidence>
<dbReference type="InterPro" id="IPR001791">
    <property type="entry name" value="Laminin_G"/>
</dbReference>
<dbReference type="PANTHER" id="PTHR15036:SF85">
    <property type="entry name" value="SP2353, ISOFORM A"/>
    <property type="match status" value="1"/>
</dbReference>
<gene>
    <name evidence="5" type="ORF">JBS370_LOCUS16982</name>
    <name evidence="6" type="ORF">OTI717_LOCUS23410</name>
    <name evidence="3" type="ORF">RFH988_LOCUS12182</name>
    <name evidence="4" type="ORF">ZHD862_LOCUS18142</name>
</gene>
<dbReference type="EMBL" id="CAJOBD010001765">
    <property type="protein sequence ID" value="CAF3829797.1"/>
    <property type="molecule type" value="Genomic_DNA"/>
</dbReference>
<dbReference type="SUPFAM" id="SSF49899">
    <property type="entry name" value="Concanavalin A-like lectins/glucanases"/>
    <property type="match status" value="1"/>
</dbReference>
<dbReference type="InterPro" id="IPR050372">
    <property type="entry name" value="Neurexin-related_CASP"/>
</dbReference>
<dbReference type="AlphaFoldDB" id="A0A814PX35"/>
<dbReference type="Proteomes" id="UP000663823">
    <property type="component" value="Unassembled WGS sequence"/>
</dbReference>
<evidence type="ECO:0000313" key="5">
    <source>
        <dbReference type="EMBL" id="CAF3829797.1"/>
    </source>
</evidence>
<dbReference type="SMART" id="SM00282">
    <property type="entry name" value="LamG"/>
    <property type="match status" value="1"/>
</dbReference>
<evidence type="ECO:0000259" key="2">
    <source>
        <dbReference type="PROSITE" id="PS50025"/>
    </source>
</evidence>
<dbReference type="EMBL" id="CAJNOO010000502">
    <property type="protein sequence ID" value="CAF0961800.1"/>
    <property type="molecule type" value="Genomic_DNA"/>
</dbReference>
<comment type="caution">
    <text evidence="1">Lacks conserved residue(s) required for the propagation of feature annotation.</text>
</comment>
<protein>
    <recommendedName>
        <fullName evidence="2">Laminin G domain-containing protein</fullName>
    </recommendedName>
</protein>
<dbReference type="OrthoDB" id="18487at2759"/>
<dbReference type="Proteomes" id="UP000663836">
    <property type="component" value="Unassembled WGS sequence"/>
</dbReference>
<sequence length="237" mass="27068">MDHFDYGNTAFVSRLNSLEGIQFDGRAYALYDANFKIHNTLTINFQIQTFAHDGLIVWMGDSSSESSFTVEIQNRQLIARAVVDGHPFSVRTDFVKNRLCDGIWHCVQVRLDGSLLTMKIDKRQYTKTEPRVNSINIHGPLFIAGHSEKFSPPYLSVRTKSFFHGNLRNLRINDQQVDWLAPRNSGLGAATPEFHRYSTKTTSNNFKQFPRSPATIKRTYETTTLTSSSVPNDRKFL</sequence>
<name>A0A814PX35_9BILA</name>
<dbReference type="Pfam" id="PF02210">
    <property type="entry name" value="Laminin_G_2"/>
    <property type="match status" value="1"/>
</dbReference>
<feature type="domain" description="Laminin G" evidence="2">
    <location>
        <begin position="18"/>
        <end position="194"/>
    </location>
</feature>
<dbReference type="PANTHER" id="PTHR15036">
    <property type="entry name" value="PIKACHURIN-LIKE PROTEIN"/>
    <property type="match status" value="1"/>
</dbReference>
<dbReference type="EMBL" id="CAJOAX010004180">
    <property type="protein sequence ID" value="CAF3893699.1"/>
    <property type="molecule type" value="Genomic_DNA"/>
</dbReference>
<comment type="caution">
    <text evidence="4">The sequence shown here is derived from an EMBL/GenBank/DDBJ whole genome shotgun (WGS) entry which is preliminary data.</text>
</comment>
<dbReference type="Proteomes" id="UP000663864">
    <property type="component" value="Unassembled WGS sequence"/>
</dbReference>
<dbReference type="Proteomes" id="UP000663882">
    <property type="component" value="Unassembled WGS sequence"/>
</dbReference>
<dbReference type="Gene3D" id="2.60.120.200">
    <property type="match status" value="1"/>
</dbReference>
<reference evidence="4" key="1">
    <citation type="submission" date="2021-02" db="EMBL/GenBank/DDBJ databases">
        <authorList>
            <person name="Nowell W R."/>
        </authorList>
    </citation>
    <scope>NUCLEOTIDE SEQUENCE</scope>
</reference>
<dbReference type="GO" id="GO:0016020">
    <property type="term" value="C:membrane"/>
    <property type="evidence" value="ECO:0007669"/>
    <property type="project" value="UniProtKB-SubCell"/>
</dbReference>
<evidence type="ECO:0000313" key="4">
    <source>
        <dbReference type="EMBL" id="CAF1111512.1"/>
    </source>
</evidence>
<evidence type="ECO:0000256" key="1">
    <source>
        <dbReference type="PROSITE-ProRule" id="PRU00122"/>
    </source>
</evidence>